<dbReference type="PRINTS" id="PR00207">
    <property type="entry name" value="FLAGELLIN"/>
</dbReference>
<evidence type="ECO:0000259" key="5">
    <source>
        <dbReference type="Pfam" id="PF00669"/>
    </source>
</evidence>
<evidence type="ECO:0000256" key="4">
    <source>
        <dbReference type="RuleBase" id="RU362073"/>
    </source>
</evidence>
<dbReference type="Proteomes" id="UP001519307">
    <property type="component" value="Unassembled WGS sequence"/>
</dbReference>
<comment type="subcellular location">
    <subcellularLocation>
        <location evidence="4">Secreted</location>
    </subcellularLocation>
    <subcellularLocation>
        <location evidence="4">Bacterial flagellum</location>
    </subcellularLocation>
</comment>
<gene>
    <name evidence="7" type="ORF">J2Z42_002517</name>
</gene>
<feature type="domain" description="Flagellin N-terminal" evidence="5">
    <location>
        <begin position="3"/>
        <end position="139"/>
    </location>
</feature>
<evidence type="ECO:0000256" key="3">
    <source>
        <dbReference type="ARBA" id="ARBA00023143"/>
    </source>
</evidence>
<dbReference type="InterPro" id="IPR042187">
    <property type="entry name" value="Flagellin_C_sub2"/>
</dbReference>
<evidence type="ECO:0000256" key="2">
    <source>
        <dbReference type="ARBA" id="ARBA00020110"/>
    </source>
</evidence>
<keyword evidence="7" id="KW-0282">Flagellum</keyword>
<dbReference type="SUPFAM" id="SSF64518">
    <property type="entry name" value="Phase 1 flagellin"/>
    <property type="match status" value="1"/>
</dbReference>
<keyword evidence="3 4" id="KW-0975">Bacterial flagellum</keyword>
<dbReference type="InterPro" id="IPR046358">
    <property type="entry name" value="Flagellin_C"/>
</dbReference>
<accession>A0ABS4KUT2</accession>
<dbReference type="EMBL" id="JAGGLM010000022">
    <property type="protein sequence ID" value="MBP2033810.1"/>
    <property type="molecule type" value="Genomic_DNA"/>
</dbReference>
<proteinExistence type="inferred from homology"/>
<comment type="similarity">
    <text evidence="1 4">Belongs to the bacterial flagellin family.</text>
</comment>
<feature type="domain" description="Flagellin C-terminal" evidence="6">
    <location>
        <begin position="328"/>
        <end position="413"/>
    </location>
</feature>
<comment type="function">
    <text evidence="4">Flagellin is the subunit protein which polymerizes to form the filaments of bacterial flagella.</text>
</comment>
<dbReference type="Pfam" id="PF00669">
    <property type="entry name" value="Flagellin_N"/>
    <property type="match status" value="1"/>
</dbReference>
<dbReference type="PANTHER" id="PTHR42792">
    <property type="entry name" value="FLAGELLIN"/>
    <property type="match status" value="1"/>
</dbReference>
<dbReference type="RefSeq" id="WP_209703064.1">
    <property type="nucleotide sequence ID" value="NZ_JAGGLM010000022.1"/>
</dbReference>
<dbReference type="InterPro" id="IPR001492">
    <property type="entry name" value="Flagellin"/>
</dbReference>
<organism evidence="7 8">
    <name type="scientific">Clostridium algifaecis</name>
    <dbReference type="NCBI Taxonomy" id="1472040"/>
    <lineage>
        <taxon>Bacteria</taxon>
        <taxon>Bacillati</taxon>
        <taxon>Bacillota</taxon>
        <taxon>Clostridia</taxon>
        <taxon>Eubacteriales</taxon>
        <taxon>Clostridiaceae</taxon>
        <taxon>Clostridium</taxon>
    </lineage>
</organism>
<keyword evidence="4" id="KW-0964">Secreted</keyword>
<comment type="caution">
    <text evidence="7">The sequence shown here is derived from an EMBL/GenBank/DDBJ whole genome shotgun (WGS) entry which is preliminary data.</text>
</comment>
<keyword evidence="7" id="KW-0966">Cell projection</keyword>
<dbReference type="Gene3D" id="1.20.1330.10">
    <property type="entry name" value="f41 fragment of flagellin, N-terminal domain"/>
    <property type="match status" value="2"/>
</dbReference>
<dbReference type="Gene3D" id="6.10.10.10">
    <property type="entry name" value="Flagellar export chaperone, C-terminal domain"/>
    <property type="match status" value="1"/>
</dbReference>
<dbReference type="Pfam" id="PF00700">
    <property type="entry name" value="Flagellin_C"/>
    <property type="match status" value="1"/>
</dbReference>
<name>A0ABS4KUT2_9CLOT</name>
<evidence type="ECO:0000259" key="6">
    <source>
        <dbReference type="Pfam" id="PF00700"/>
    </source>
</evidence>
<dbReference type="InterPro" id="IPR001029">
    <property type="entry name" value="Flagellin_N"/>
</dbReference>
<protein>
    <recommendedName>
        <fullName evidence="2 4">Flagellin</fullName>
    </recommendedName>
</protein>
<sequence length="414" mass="42732">MIINHNLMANNALRNMNINSNAAAKSMQKLSSGLRINGAADDAAGLAISEKMRGQINGLDQASSNSQDGISLVQTAEGALNETTSILQRMRTLAVQGATDTNTSTDRTNIQDEMDQLTKEIDRIANTTQFNTKNLLDGSMGSTVSTAVANIDTNKSLLSSAGAAITSATTLVGLENAASSNLGIAVGDTVTVSYVENGTQFTKDIAVATGTTLGDLSTGNVTLTVATGTATGAIDADAATAGFAGGIYGLTFTVKDSAGTVKTAATNALSAFSETTSAQDKRLDGSATFQIGANEGQTMNLSINNMSSAALGVSNLQAGTQSQSSAAISVIDQATAKVSKERSKLGAVQNRLEHTINNLGTSSENLTSAESRIRDVDMAKEMSTYSKNNILSQAAQAMLAQANQQPQQVLQLLR</sequence>
<keyword evidence="8" id="KW-1185">Reference proteome</keyword>
<keyword evidence="7" id="KW-0969">Cilium</keyword>
<reference evidence="7 8" key="1">
    <citation type="submission" date="2021-03" db="EMBL/GenBank/DDBJ databases">
        <title>Genomic Encyclopedia of Type Strains, Phase IV (KMG-IV): sequencing the most valuable type-strain genomes for metagenomic binning, comparative biology and taxonomic classification.</title>
        <authorList>
            <person name="Goeker M."/>
        </authorList>
    </citation>
    <scope>NUCLEOTIDE SEQUENCE [LARGE SCALE GENOMIC DNA]</scope>
    <source>
        <strain evidence="7 8">DSM 28783</strain>
    </source>
</reference>
<dbReference type="PANTHER" id="PTHR42792:SF2">
    <property type="entry name" value="FLAGELLIN"/>
    <property type="match status" value="1"/>
</dbReference>
<evidence type="ECO:0000256" key="1">
    <source>
        <dbReference type="ARBA" id="ARBA00005709"/>
    </source>
</evidence>
<evidence type="ECO:0000313" key="8">
    <source>
        <dbReference type="Proteomes" id="UP001519307"/>
    </source>
</evidence>
<evidence type="ECO:0000313" key="7">
    <source>
        <dbReference type="EMBL" id="MBP2033810.1"/>
    </source>
</evidence>